<dbReference type="EMBL" id="CAJZAI010000005">
    <property type="protein sequence ID" value="CAG9173495.1"/>
    <property type="molecule type" value="Genomic_DNA"/>
</dbReference>
<proteinExistence type="predicted"/>
<sequence>MRLVESPVRTSCRGDVSPPVNIVLRGADIVGHLFISKKLKMDITTDKKKILYKSSKMPHKKWAVVLQWPIISATLALVGSLLGSVLGQLVNASTEADKVIRVKLEDAYHSAVSLPEFATDFHMAAFGPMTPQNFSLAANRYDAARLRFSERVSKIVEVRDLYEPRISEAAGNVVTCAHEFGRIVGDLFLIEAEQYGQLVIHPKSYSNPALPLTRAEVIGVAVKKRLDCERFDENLKRAISSAMKHHL</sequence>
<evidence type="ECO:0008006" key="3">
    <source>
        <dbReference type="Google" id="ProtNLM"/>
    </source>
</evidence>
<name>A0ABM8X0V5_9BURK</name>
<dbReference type="Proteomes" id="UP000727654">
    <property type="component" value="Unassembled WGS sequence"/>
</dbReference>
<organism evidence="1 2">
    <name type="scientific">Cupriavidus laharis</name>
    <dbReference type="NCBI Taxonomy" id="151654"/>
    <lineage>
        <taxon>Bacteria</taxon>
        <taxon>Pseudomonadati</taxon>
        <taxon>Pseudomonadota</taxon>
        <taxon>Betaproteobacteria</taxon>
        <taxon>Burkholderiales</taxon>
        <taxon>Burkholderiaceae</taxon>
        <taxon>Cupriavidus</taxon>
    </lineage>
</organism>
<keyword evidence="2" id="KW-1185">Reference proteome</keyword>
<evidence type="ECO:0000313" key="2">
    <source>
        <dbReference type="Proteomes" id="UP000727654"/>
    </source>
</evidence>
<evidence type="ECO:0000313" key="1">
    <source>
        <dbReference type="EMBL" id="CAG9173495.1"/>
    </source>
</evidence>
<protein>
    <recommendedName>
        <fullName evidence="3">DUF302 domain-containing protein</fullName>
    </recommendedName>
</protein>
<accession>A0ABM8X0V5</accession>
<reference evidence="1 2" key="1">
    <citation type="submission" date="2021-08" db="EMBL/GenBank/DDBJ databases">
        <authorList>
            <person name="Peeters C."/>
        </authorList>
    </citation>
    <scope>NUCLEOTIDE SEQUENCE [LARGE SCALE GENOMIC DNA]</scope>
    <source>
        <strain evidence="1 2">LMG 23992</strain>
    </source>
</reference>
<comment type="caution">
    <text evidence="1">The sequence shown here is derived from an EMBL/GenBank/DDBJ whole genome shotgun (WGS) entry which is preliminary data.</text>
</comment>
<gene>
    <name evidence="1" type="ORF">LMG23992_02469</name>
</gene>